<dbReference type="SUPFAM" id="SSF48295">
    <property type="entry name" value="TrpR-like"/>
    <property type="match status" value="1"/>
</dbReference>
<dbReference type="AlphaFoldDB" id="A0A2H0K6A8"/>
<name>A0A2H0K6A8_9BACT</name>
<dbReference type="GO" id="GO:0043565">
    <property type="term" value="F:sequence-specific DNA binding"/>
    <property type="evidence" value="ECO:0007669"/>
    <property type="project" value="InterPro"/>
</dbReference>
<dbReference type="InterPro" id="IPR000831">
    <property type="entry name" value="Trp_repress"/>
</dbReference>
<proteinExistence type="predicted"/>
<dbReference type="Pfam" id="PF01371">
    <property type="entry name" value="Trp_repressor"/>
    <property type="match status" value="1"/>
</dbReference>
<evidence type="ECO:0000313" key="1">
    <source>
        <dbReference type="EMBL" id="PIQ66788.1"/>
    </source>
</evidence>
<sequence>MPHISSKKLHKDYLQKIYGHFMSKLEGASKKGTAVSFFEDFLTPTEKIMFAKRFAVVYLLSKNLPSSYIAEVLLMSPATIYRMSLNKNIGKYLHAIRSLKLSDEMTWDLFEKIIRMGLPPKVGRGRWKFLYTK</sequence>
<dbReference type="GO" id="GO:0003700">
    <property type="term" value="F:DNA-binding transcription factor activity"/>
    <property type="evidence" value="ECO:0007669"/>
    <property type="project" value="InterPro"/>
</dbReference>
<gene>
    <name evidence="1" type="ORF">COV95_02410</name>
</gene>
<organism evidence="1 2">
    <name type="scientific">Candidatus Zambryskibacteria bacterium CG11_big_fil_rev_8_21_14_0_20_40_24</name>
    <dbReference type="NCBI Taxonomy" id="1975116"/>
    <lineage>
        <taxon>Bacteria</taxon>
        <taxon>Candidatus Zambryskiibacteriota</taxon>
    </lineage>
</organism>
<dbReference type="Gene3D" id="1.10.1270.10">
    <property type="entry name" value="TrpR-like"/>
    <property type="match status" value="1"/>
</dbReference>
<dbReference type="Proteomes" id="UP000229834">
    <property type="component" value="Unassembled WGS sequence"/>
</dbReference>
<dbReference type="InterPro" id="IPR010921">
    <property type="entry name" value="Trp_repressor/repl_initiator"/>
</dbReference>
<accession>A0A2H0K6A8</accession>
<dbReference type="InterPro" id="IPR038116">
    <property type="entry name" value="TrpR-like_sf"/>
</dbReference>
<reference evidence="1 2" key="1">
    <citation type="submission" date="2017-09" db="EMBL/GenBank/DDBJ databases">
        <title>Depth-based differentiation of microbial function through sediment-hosted aquifers and enrichment of novel symbionts in the deep terrestrial subsurface.</title>
        <authorList>
            <person name="Probst A.J."/>
            <person name="Ladd B."/>
            <person name="Jarett J.K."/>
            <person name="Geller-Mcgrath D.E."/>
            <person name="Sieber C.M."/>
            <person name="Emerson J.B."/>
            <person name="Anantharaman K."/>
            <person name="Thomas B.C."/>
            <person name="Malmstrom R."/>
            <person name="Stieglmeier M."/>
            <person name="Klingl A."/>
            <person name="Woyke T."/>
            <person name="Ryan C.M."/>
            <person name="Banfield J.F."/>
        </authorList>
    </citation>
    <scope>NUCLEOTIDE SEQUENCE [LARGE SCALE GENOMIC DNA]</scope>
    <source>
        <strain evidence="1">CG11_big_fil_rev_8_21_14_0_20_40_24</strain>
    </source>
</reference>
<evidence type="ECO:0000313" key="2">
    <source>
        <dbReference type="Proteomes" id="UP000229834"/>
    </source>
</evidence>
<dbReference type="EMBL" id="PCVC01000066">
    <property type="protein sequence ID" value="PIQ66788.1"/>
    <property type="molecule type" value="Genomic_DNA"/>
</dbReference>
<comment type="caution">
    <text evidence="1">The sequence shown here is derived from an EMBL/GenBank/DDBJ whole genome shotgun (WGS) entry which is preliminary data.</text>
</comment>
<protein>
    <submittedName>
        <fullName evidence="1">Uncharacterized protein</fullName>
    </submittedName>
</protein>